<dbReference type="OrthoDB" id="3872677at2"/>
<gene>
    <name evidence="2" type="ORF">AFL01nite_01440</name>
</gene>
<accession>A0A512HQU2</accession>
<keyword evidence="3" id="KW-1185">Reference proteome</keyword>
<dbReference type="RefSeq" id="WP_146825174.1">
    <property type="nucleotide sequence ID" value="NZ_BAAAYQ010000001.1"/>
</dbReference>
<evidence type="ECO:0000256" key="1">
    <source>
        <dbReference type="SAM" id="Phobius"/>
    </source>
</evidence>
<dbReference type="EMBL" id="BJZQ01000001">
    <property type="protein sequence ID" value="GEO87817.1"/>
    <property type="molecule type" value="Genomic_DNA"/>
</dbReference>
<keyword evidence="1" id="KW-0472">Membrane</keyword>
<dbReference type="NCBIfam" id="NF041681">
    <property type="entry name" value="HGxxPAAW"/>
    <property type="match status" value="1"/>
</dbReference>
<sequence length="72" mass="7227">MSHGSSPAAWTAVLVSLAGFLVGGIGLIPEPNWVVFTIGVVLAVGALPLGKVMSLAGFGTSRVDNSAPAEKH</sequence>
<comment type="caution">
    <text evidence="2">The sequence shown here is derived from an EMBL/GenBank/DDBJ whole genome shotgun (WGS) entry which is preliminary data.</text>
</comment>
<proteinExistence type="predicted"/>
<keyword evidence="1" id="KW-0812">Transmembrane</keyword>
<feature type="transmembrane region" description="Helical" evidence="1">
    <location>
        <begin position="7"/>
        <end position="27"/>
    </location>
</feature>
<evidence type="ECO:0000313" key="2">
    <source>
        <dbReference type="EMBL" id="GEO87817.1"/>
    </source>
</evidence>
<keyword evidence="1" id="KW-1133">Transmembrane helix</keyword>
<protein>
    <submittedName>
        <fullName evidence="2">Uncharacterized protein</fullName>
    </submittedName>
</protein>
<dbReference type="Proteomes" id="UP000321769">
    <property type="component" value="Unassembled WGS sequence"/>
</dbReference>
<evidence type="ECO:0000313" key="3">
    <source>
        <dbReference type="Proteomes" id="UP000321769"/>
    </source>
</evidence>
<organism evidence="2 3">
    <name type="scientific">Aeromicrobium flavum</name>
    <dbReference type="NCBI Taxonomy" id="416568"/>
    <lineage>
        <taxon>Bacteria</taxon>
        <taxon>Bacillati</taxon>
        <taxon>Actinomycetota</taxon>
        <taxon>Actinomycetes</taxon>
        <taxon>Propionibacteriales</taxon>
        <taxon>Nocardioidaceae</taxon>
        <taxon>Aeromicrobium</taxon>
    </lineage>
</organism>
<dbReference type="AlphaFoldDB" id="A0A512HQU2"/>
<feature type="transmembrane region" description="Helical" evidence="1">
    <location>
        <begin position="33"/>
        <end position="52"/>
    </location>
</feature>
<reference evidence="2 3" key="1">
    <citation type="submission" date="2019-07" db="EMBL/GenBank/DDBJ databases">
        <title>Whole genome shotgun sequence of Aeromicrobium flavum NBRC 107625.</title>
        <authorList>
            <person name="Hosoyama A."/>
            <person name="Uohara A."/>
            <person name="Ohji S."/>
            <person name="Ichikawa N."/>
        </authorList>
    </citation>
    <scope>NUCLEOTIDE SEQUENCE [LARGE SCALE GENOMIC DNA]</scope>
    <source>
        <strain evidence="2 3">NBRC 107625</strain>
    </source>
</reference>
<name>A0A512HQU2_9ACTN</name>